<accession>A0AAD6STV2</accession>
<comment type="caution">
    <text evidence="1">The sequence shown here is derived from an EMBL/GenBank/DDBJ whole genome shotgun (WGS) entry which is preliminary data.</text>
</comment>
<keyword evidence="2" id="KW-1185">Reference proteome</keyword>
<gene>
    <name evidence="1" type="ORF">C8F04DRAFT_957083</name>
</gene>
<evidence type="ECO:0000313" key="1">
    <source>
        <dbReference type="EMBL" id="KAJ7033964.1"/>
    </source>
</evidence>
<protein>
    <submittedName>
        <fullName evidence="1">Uncharacterized protein</fullName>
    </submittedName>
</protein>
<name>A0AAD6STV2_9AGAR</name>
<dbReference type="Proteomes" id="UP001218188">
    <property type="component" value="Unassembled WGS sequence"/>
</dbReference>
<reference evidence="1" key="1">
    <citation type="submission" date="2023-03" db="EMBL/GenBank/DDBJ databases">
        <title>Massive genome expansion in bonnet fungi (Mycena s.s.) driven by repeated elements and novel gene families across ecological guilds.</title>
        <authorList>
            <consortium name="Lawrence Berkeley National Laboratory"/>
            <person name="Harder C.B."/>
            <person name="Miyauchi S."/>
            <person name="Viragh M."/>
            <person name="Kuo A."/>
            <person name="Thoen E."/>
            <person name="Andreopoulos B."/>
            <person name="Lu D."/>
            <person name="Skrede I."/>
            <person name="Drula E."/>
            <person name="Henrissat B."/>
            <person name="Morin E."/>
            <person name="Kohler A."/>
            <person name="Barry K."/>
            <person name="LaButti K."/>
            <person name="Morin E."/>
            <person name="Salamov A."/>
            <person name="Lipzen A."/>
            <person name="Mereny Z."/>
            <person name="Hegedus B."/>
            <person name="Baldrian P."/>
            <person name="Stursova M."/>
            <person name="Weitz H."/>
            <person name="Taylor A."/>
            <person name="Grigoriev I.V."/>
            <person name="Nagy L.G."/>
            <person name="Martin F."/>
            <person name="Kauserud H."/>
        </authorList>
    </citation>
    <scope>NUCLEOTIDE SEQUENCE</scope>
    <source>
        <strain evidence="1">CBHHK200</strain>
    </source>
</reference>
<proteinExistence type="predicted"/>
<organism evidence="1 2">
    <name type="scientific">Mycena alexandri</name>
    <dbReference type="NCBI Taxonomy" id="1745969"/>
    <lineage>
        <taxon>Eukaryota</taxon>
        <taxon>Fungi</taxon>
        <taxon>Dikarya</taxon>
        <taxon>Basidiomycota</taxon>
        <taxon>Agaricomycotina</taxon>
        <taxon>Agaricomycetes</taxon>
        <taxon>Agaricomycetidae</taxon>
        <taxon>Agaricales</taxon>
        <taxon>Marasmiineae</taxon>
        <taxon>Mycenaceae</taxon>
        <taxon>Mycena</taxon>
    </lineage>
</organism>
<dbReference type="EMBL" id="JARJCM010000061">
    <property type="protein sequence ID" value="KAJ7033964.1"/>
    <property type="molecule type" value="Genomic_DNA"/>
</dbReference>
<dbReference type="Gene3D" id="3.60.130.30">
    <property type="match status" value="1"/>
</dbReference>
<dbReference type="AlphaFoldDB" id="A0AAD6STV2"/>
<evidence type="ECO:0000313" key="2">
    <source>
        <dbReference type="Proteomes" id="UP001218188"/>
    </source>
</evidence>
<sequence>MVSIQKFYETLTNIFLNRVCRPIIDSQNRLFALLGGRPAPDSNGNNTYQYAVAEATRLFVLNSALATGDGRRGAFSAVSVGISYGGGQQRPGVLLNNKVNTTICAAMLATWAFHRIIGFSNSMFSSYAPNLHGFYRRQTCLLRRSARYLIPILPEILTVFAACTFNFGPSTVTLPHVDAANLVWGWCCITAFGKFNPGLGGHVILWDLRLVIRFPPGSTIMIPSALLRHSNVAIQQGETRYSFTQFTAGGLFRWVDNANCSDKDFFLNATSAELRARENNRAQRWENGLKMFQVWNAKTKTFESQME</sequence>